<feature type="compositionally biased region" description="Low complexity" evidence="1">
    <location>
        <begin position="39"/>
        <end position="50"/>
    </location>
</feature>
<reference evidence="2" key="1">
    <citation type="submission" date="2020-05" db="EMBL/GenBank/DDBJ databases">
        <authorList>
            <person name="Chiriac C."/>
            <person name="Salcher M."/>
            <person name="Ghai R."/>
            <person name="Kavagutti S V."/>
        </authorList>
    </citation>
    <scope>NUCLEOTIDE SEQUENCE</scope>
</reference>
<organism evidence="2">
    <name type="scientific">freshwater metagenome</name>
    <dbReference type="NCBI Taxonomy" id="449393"/>
    <lineage>
        <taxon>unclassified sequences</taxon>
        <taxon>metagenomes</taxon>
        <taxon>ecological metagenomes</taxon>
    </lineage>
</organism>
<sequence length="50" mass="4560">MVDGTRGAGPMGGEMGGRGHGPRGGHGMGRGMAPGGNTGAPAAPGSLMGA</sequence>
<feature type="compositionally biased region" description="Gly residues" evidence="1">
    <location>
        <begin position="1"/>
        <end position="38"/>
    </location>
</feature>
<evidence type="ECO:0000256" key="1">
    <source>
        <dbReference type="SAM" id="MobiDB-lite"/>
    </source>
</evidence>
<evidence type="ECO:0000313" key="2">
    <source>
        <dbReference type="EMBL" id="CAB5007891.1"/>
    </source>
</evidence>
<protein>
    <submittedName>
        <fullName evidence="2">Unannotated protein</fullName>
    </submittedName>
</protein>
<gene>
    <name evidence="2" type="ORF">UFOPK4049_00868</name>
</gene>
<name>A0A6J7PSL2_9ZZZZ</name>
<feature type="region of interest" description="Disordered" evidence="1">
    <location>
        <begin position="1"/>
        <end position="50"/>
    </location>
</feature>
<dbReference type="AlphaFoldDB" id="A0A6J7PSL2"/>
<proteinExistence type="predicted"/>
<accession>A0A6J7PSL2</accession>
<dbReference type="EMBL" id="CAFBPB010000109">
    <property type="protein sequence ID" value="CAB5007891.1"/>
    <property type="molecule type" value="Genomic_DNA"/>
</dbReference>